<proteinExistence type="inferred from homology"/>
<dbReference type="SUPFAM" id="SSF52540">
    <property type="entry name" value="P-loop containing nucleoside triphosphate hydrolases"/>
    <property type="match status" value="1"/>
</dbReference>
<keyword evidence="9" id="KW-0460">Magnesium</keyword>
<dbReference type="PANTHER" id="PTHR33540:SF2">
    <property type="entry name" value="TRNA THREONYLCARBAMOYLADENOSINE BIOSYNTHESIS PROTEIN TSAE"/>
    <property type="match status" value="1"/>
</dbReference>
<protein>
    <recommendedName>
        <fullName evidence="3">tRNA threonylcarbamoyladenosine biosynthesis protein TsaE</fullName>
    </recommendedName>
    <alternativeName>
        <fullName evidence="10">t(6)A37 threonylcarbamoyladenosine biosynthesis protein TsaE</fullName>
    </alternativeName>
</protein>
<dbReference type="GO" id="GO:0005524">
    <property type="term" value="F:ATP binding"/>
    <property type="evidence" value="ECO:0007669"/>
    <property type="project" value="UniProtKB-KW"/>
</dbReference>
<dbReference type="EMBL" id="CP066786">
    <property type="protein sequence ID" value="QQM30299.1"/>
    <property type="molecule type" value="Genomic_DNA"/>
</dbReference>
<dbReference type="AlphaFoldDB" id="A0A7T7HJJ6"/>
<evidence type="ECO:0000256" key="7">
    <source>
        <dbReference type="ARBA" id="ARBA00022741"/>
    </source>
</evidence>
<dbReference type="Gene3D" id="3.40.50.300">
    <property type="entry name" value="P-loop containing nucleotide triphosphate hydrolases"/>
    <property type="match status" value="1"/>
</dbReference>
<evidence type="ECO:0000256" key="9">
    <source>
        <dbReference type="ARBA" id="ARBA00022842"/>
    </source>
</evidence>
<dbReference type="GO" id="GO:0046872">
    <property type="term" value="F:metal ion binding"/>
    <property type="evidence" value="ECO:0007669"/>
    <property type="project" value="UniProtKB-KW"/>
</dbReference>
<organism evidence="11 12">
    <name type="scientific">Martelella lutilitoris</name>
    <dbReference type="NCBI Taxonomy" id="2583532"/>
    <lineage>
        <taxon>Bacteria</taxon>
        <taxon>Pseudomonadati</taxon>
        <taxon>Pseudomonadota</taxon>
        <taxon>Alphaproteobacteria</taxon>
        <taxon>Hyphomicrobiales</taxon>
        <taxon>Aurantimonadaceae</taxon>
        <taxon>Martelella</taxon>
    </lineage>
</organism>
<evidence type="ECO:0000256" key="5">
    <source>
        <dbReference type="ARBA" id="ARBA00022694"/>
    </source>
</evidence>
<dbReference type="KEGG" id="mlut:JET14_18845"/>
<evidence type="ECO:0000256" key="8">
    <source>
        <dbReference type="ARBA" id="ARBA00022840"/>
    </source>
</evidence>
<keyword evidence="5" id="KW-0819">tRNA processing</keyword>
<evidence type="ECO:0000256" key="10">
    <source>
        <dbReference type="ARBA" id="ARBA00032441"/>
    </source>
</evidence>
<evidence type="ECO:0000256" key="2">
    <source>
        <dbReference type="ARBA" id="ARBA00007599"/>
    </source>
</evidence>
<comment type="similarity">
    <text evidence="2">Belongs to the TsaE family.</text>
</comment>
<dbReference type="GO" id="GO:0016740">
    <property type="term" value="F:transferase activity"/>
    <property type="evidence" value="ECO:0007669"/>
    <property type="project" value="UniProtKB-KW"/>
</dbReference>
<dbReference type="Proteomes" id="UP000596083">
    <property type="component" value="Chromosome"/>
</dbReference>
<reference evidence="11 12" key="1">
    <citation type="submission" date="2020-12" db="EMBL/GenBank/DDBJ databases">
        <authorList>
            <person name="Zheng R.K."/>
            <person name="Sun C.M."/>
        </authorList>
    </citation>
    <scope>NUCLEOTIDE SEQUENCE [LARGE SCALE GENOMIC DNA]</scope>
    <source>
        <strain evidence="11 12">ZRK001</strain>
    </source>
</reference>
<keyword evidence="6" id="KW-0479">Metal-binding</keyword>
<sequence length="150" mass="16515">MMERFLADEDATVALARALAPLLQTGDCLALSGDLGMGKSTFARALIRARMEEPELEVPSPTFTLVQFYDGAPPLYHFDLYRLADPDELIELGFDEALEDGISLIEWPERGEGMLPEDALTLAFNEEGEGRRVRLDGPEARLAALADAFL</sequence>
<evidence type="ECO:0000313" key="12">
    <source>
        <dbReference type="Proteomes" id="UP000596083"/>
    </source>
</evidence>
<evidence type="ECO:0000256" key="1">
    <source>
        <dbReference type="ARBA" id="ARBA00004496"/>
    </source>
</evidence>
<dbReference type="Pfam" id="PF02367">
    <property type="entry name" value="TsaE"/>
    <property type="match status" value="1"/>
</dbReference>
<keyword evidence="11" id="KW-0808">Transferase</keyword>
<keyword evidence="4" id="KW-0963">Cytoplasm</keyword>
<name>A0A7T7HJJ6_9HYPH</name>
<dbReference type="NCBIfam" id="TIGR00150">
    <property type="entry name" value="T6A_YjeE"/>
    <property type="match status" value="1"/>
</dbReference>
<gene>
    <name evidence="11" type="primary">tsaE</name>
    <name evidence="11" type="ORF">JET14_18845</name>
</gene>
<dbReference type="PANTHER" id="PTHR33540">
    <property type="entry name" value="TRNA THREONYLCARBAMOYLADENOSINE BIOSYNTHESIS PROTEIN TSAE"/>
    <property type="match status" value="1"/>
</dbReference>
<dbReference type="GO" id="GO:0002949">
    <property type="term" value="P:tRNA threonylcarbamoyladenosine modification"/>
    <property type="evidence" value="ECO:0007669"/>
    <property type="project" value="InterPro"/>
</dbReference>
<keyword evidence="7" id="KW-0547">Nucleotide-binding</keyword>
<evidence type="ECO:0000256" key="6">
    <source>
        <dbReference type="ARBA" id="ARBA00022723"/>
    </source>
</evidence>
<accession>A0A7T7HJJ6</accession>
<keyword evidence="8" id="KW-0067">ATP-binding</keyword>
<evidence type="ECO:0000313" key="11">
    <source>
        <dbReference type="EMBL" id="QQM30299.1"/>
    </source>
</evidence>
<evidence type="ECO:0000256" key="3">
    <source>
        <dbReference type="ARBA" id="ARBA00019010"/>
    </source>
</evidence>
<comment type="subcellular location">
    <subcellularLocation>
        <location evidence="1">Cytoplasm</location>
    </subcellularLocation>
</comment>
<evidence type="ECO:0000256" key="4">
    <source>
        <dbReference type="ARBA" id="ARBA00022490"/>
    </source>
</evidence>
<dbReference type="GO" id="GO:0005737">
    <property type="term" value="C:cytoplasm"/>
    <property type="evidence" value="ECO:0007669"/>
    <property type="project" value="UniProtKB-SubCell"/>
</dbReference>
<dbReference type="InterPro" id="IPR003442">
    <property type="entry name" value="T6A_TsaE"/>
</dbReference>
<dbReference type="RefSeq" id="WP_200335561.1">
    <property type="nucleotide sequence ID" value="NZ_CP066786.1"/>
</dbReference>
<dbReference type="InterPro" id="IPR027417">
    <property type="entry name" value="P-loop_NTPase"/>
</dbReference>